<dbReference type="Gene3D" id="3.40.50.720">
    <property type="entry name" value="NAD(P)-binding Rossmann-like Domain"/>
    <property type="match status" value="1"/>
</dbReference>
<dbReference type="PANTHER" id="PTHR37850:SF1">
    <property type="entry name" value="SAF DOMAIN PROTEIN"/>
    <property type="match status" value="1"/>
</dbReference>
<dbReference type="InterPro" id="IPR048423">
    <property type="entry name" value="DRL_cat"/>
</dbReference>
<dbReference type="OrthoDB" id="9777844at2"/>
<reference evidence="2 3" key="1">
    <citation type="submission" date="2016-12" db="EMBL/GenBank/DDBJ databases">
        <title>Marinobacter lutaoensis whole genome sequencing.</title>
        <authorList>
            <person name="Verma A."/>
            <person name="Krishnamurthi S."/>
        </authorList>
    </citation>
    <scope>NUCLEOTIDE SEQUENCE [LARGE SCALE GENOMIC DNA]</scope>
    <source>
        <strain evidence="2 3">T5054</strain>
    </source>
</reference>
<dbReference type="Pfam" id="PF21135">
    <property type="entry name" value="DRL_cat"/>
    <property type="match status" value="1"/>
</dbReference>
<accession>A0A1V2DYS7</accession>
<feature type="domain" description="SAF" evidence="1">
    <location>
        <begin position="343"/>
        <end position="408"/>
    </location>
</feature>
<dbReference type="RefSeq" id="WP_076722944.1">
    <property type="nucleotide sequence ID" value="NZ_MSCW01000001.1"/>
</dbReference>
<proteinExistence type="predicted"/>
<dbReference type="CDD" id="cd11616">
    <property type="entry name" value="SAF_DH_OX_like"/>
    <property type="match status" value="1"/>
</dbReference>
<dbReference type="InterPro" id="IPR013974">
    <property type="entry name" value="SAF"/>
</dbReference>
<dbReference type="STRING" id="135739.BTO32_03075"/>
<gene>
    <name evidence="2" type="ORF">BTO32_03075</name>
</gene>
<evidence type="ECO:0000313" key="2">
    <source>
        <dbReference type="EMBL" id="ONF45451.1"/>
    </source>
</evidence>
<dbReference type="InterPro" id="IPR036291">
    <property type="entry name" value="NAD(P)-bd_dom_sf"/>
</dbReference>
<protein>
    <submittedName>
        <fullName evidence="2">NAD(P)-dependent oxidoreductase</fullName>
    </submittedName>
</protein>
<evidence type="ECO:0000313" key="3">
    <source>
        <dbReference type="Proteomes" id="UP000189339"/>
    </source>
</evidence>
<dbReference type="SMART" id="SM00858">
    <property type="entry name" value="SAF"/>
    <property type="match status" value="1"/>
</dbReference>
<dbReference type="PANTHER" id="PTHR37850">
    <property type="entry name" value="STRU PROTEIN"/>
    <property type="match status" value="1"/>
</dbReference>
<comment type="caution">
    <text evidence="2">The sequence shown here is derived from an EMBL/GenBank/DDBJ whole genome shotgun (WGS) entry which is preliminary data.</text>
</comment>
<sequence length="430" mass="46606">MIIVDTAIAKRLQEDRPIRLAIVGAGYSAKHIASQILSAFPAIHLAVVVNRTPDNARAILTQAGAGDIRQVHSAEALARSIADRAQAVTDDARIAFDSPDIDAVLETTGEVEYGAWATLEAIKAGKHTFVLNCEMDATVGPLMKHYADRMGVIYSNSDGDEPGVASNLARHVRTMGLEVVGAGNLKGFYDVHRTPETQKAFAEAHNQKPHMMTSFVDGTKLSMELTVTANALGFGVGQRGMYGPACDDVRHCLPHFPEGAFQPGRGIVDFLLGAAPATGAFVIGYTDHPMKQDYLKYLKMGDGPFYVFYTPFHLPQLEIPITVCRGVLCQDATVTPLGRPYCEAVAIAKRDLREGDVLDGIGGYTNYALIENFDTARAQNLLPMGVAQNCVVKRPVAMDTALTYDDVELPAGRQIDQLRAEMIDTFFPHS</sequence>
<dbReference type="EMBL" id="MSCW01000001">
    <property type="protein sequence ID" value="ONF45451.1"/>
    <property type="molecule type" value="Genomic_DNA"/>
</dbReference>
<dbReference type="Proteomes" id="UP000189339">
    <property type="component" value="Unassembled WGS sequence"/>
</dbReference>
<dbReference type="AlphaFoldDB" id="A0A1V2DYS7"/>
<dbReference type="SUPFAM" id="SSF51735">
    <property type="entry name" value="NAD(P)-binding Rossmann-fold domains"/>
    <property type="match status" value="1"/>
</dbReference>
<evidence type="ECO:0000259" key="1">
    <source>
        <dbReference type="SMART" id="SM00858"/>
    </source>
</evidence>
<keyword evidence="3" id="KW-1185">Reference proteome</keyword>
<organism evidence="2 3">
    <name type="scientific">Marinobacter lutaoensis</name>
    <dbReference type="NCBI Taxonomy" id="135739"/>
    <lineage>
        <taxon>Bacteria</taxon>
        <taxon>Pseudomonadati</taxon>
        <taxon>Pseudomonadota</taxon>
        <taxon>Gammaproteobacteria</taxon>
        <taxon>Pseudomonadales</taxon>
        <taxon>Marinobacteraceae</taxon>
        <taxon>Marinobacter</taxon>
    </lineage>
</organism>
<name>A0A1V2DYS7_9GAMM</name>